<evidence type="ECO:0000313" key="2">
    <source>
        <dbReference type="EMBL" id="OMD43024.1"/>
    </source>
</evidence>
<protein>
    <recommendedName>
        <fullName evidence="4">SHOCT domain-containing protein</fullName>
    </recommendedName>
</protein>
<dbReference type="RefSeq" id="WP_076117686.1">
    <property type="nucleotide sequence ID" value="NZ_MPTC01000003.1"/>
</dbReference>
<evidence type="ECO:0008006" key="4">
    <source>
        <dbReference type="Google" id="ProtNLM"/>
    </source>
</evidence>
<comment type="caution">
    <text evidence="2">The sequence shown here is derived from an EMBL/GenBank/DDBJ whole genome shotgun (WGS) entry which is preliminary data.</text>
</comment>
<name>A0A1R0Y6P6_9BACL</name>
<evidence type="ECO:0000313" key="3">
    <source>
        <dbReference type="Proteomes" id="UP000187439"/>
    </source>
</evidence>
<organism evidence="2 3">
    <name type="scientific">Paenibacillus odorifer</name>
    <dbReference type="NCBI Taxonomy" id="189426"/>
    <lineage>
        <taxon>Bacteria</taxon>
        <taxon>Bacillati</taxon>
        <taxon>Bacillota</taxon>
        <taxon>Bacilli</taxon>
        <taxon>Bacillales</taxon>
        <taxon>Paenibacillaceae</taxon>
        <taxon>Paenibacillus</taxon>
    </lineage>
</organism>
<sequence>MNGINKITWTAIIFSIIGFLSIIIFGKESFLPVIFVIIAIPLFIIAFVKHQKESLRQLENEQTRVYASRASKELETLKSLFDQKMISEQEYELKKESVRKKYASYISKYVEQ</sequence>
<gene>
    <name evidence="2" type="ORF">BSK52_05860</name>
</gene>
<feature type="transmembrane region" description="Helical" evidence="1">
    <location>
        <begin position="7"/>
        <end position="24"/>
    </location>
</feature>
<dbReference type="AlphaFoldDB" id="A0A1R0Y6P6"/>
<keyword evidence="1" id="KW-0472">Membrane</keyword>
<feature type="transmembrane region" description="Helical" evidence="1">
    <location>
        <begin position="30"/>
        <end position="48"/>
    </location>
</feature>
<dbReference type="EMBL" id="MPTC01000003">
    <property type="protein sequence ID" value="OMD43024.1"/>
    <property type="molecule type" value="Genomic_DNA"/>
</dbReference>
<dbReference type="Proteomes" id="UP000187439">
    <property type="component" value="Unassembled WGS sequence"/>
</dbReference>
<keyword evidence="1" id="KW-0812">Transmembrane</keyword>
<proteinExistence type="predicted"/>
<reference evidence="2 3" key="1">
    <citation type="submission" date="2016-10" db="EMBL/GenBank/DDBJ databases">
        <title>Paenibacillus species isolates.</title>
        <authorList>
            <person name="Beno S.M."/>
        </authorList>
    </citation>
    <scope>NUCLEOTIDE SEQUENCE [LARGE SCALE GENOMIC DNA]</scope>
    <source>
        <strain evidence="2 3">FSL H7-0710</strain>
    </source>
</reference>
<evidence type="ECO:0000256" key="1">
    <source>
        <dbReference type="SAM" id="Phobius"/>
    </source>
</evidence>
<keyword evidence="1" id="KW-1133">Transmembrane helix</keyword>
<accession>A0A1R0Y6P6</accession>